<evidence type="ECO:0000259" key="1">
    <source>
        <dbReference type="PROSITE" id="PS51352"/>
    </source>
</evidence>
<gene>
    <name evidence="2" type="ORF">KK078_21880</name>
</gene>
<feature type="domain" description="Thioredoxin" evidence="1">
    <location>
        <begin position="28"/>
        <end position="173"/>
    </location>
</feature>
<reference evidence="2 3" key="1">
    <citation type="submission" date="2021-05" db="EMBL/GenBank/DDBJ databases">
        <title>A Polyphasic approach of four new species of the genus Ohtaekwangia: Ohtaekwangia histidinii sp. nov., Ohtaekwangia cretensis sp. nov., Ohtaekwangia indiensis sp. nov., Ohtaekwangia reichenbachii sp. nov. from diverse environment.</title>
        <authorList>
            <person name="Octaviana S."/>
        </authorList>
    </citation>
    <scope>NUCLEOTIDE SEQUENCE [LARGE SCALE GENOMIC DNA]</scope>
    <source>
        <strain evidence="2 3">PWU37</strain>
    </source>
</reference>
<dbReference type="Proteomes" id="UP001319180">
    <property type="component" value="Unassembled WGS sequence"/>
</dbReference>
<dbReference type="InterPro" id="IPR000866">
    <property type="entry name" value="AhpC/TSA"/>
</dbReference>
<dbReference type="PANTHER" id="PTHR42852:SF17">
    <property type="entry name" value="THIOREDOXIN-LIKE PROTEIN HI_1115"/>
    <property type="match status" value="1"/>
</dbReference>
<comment type="caution">
    <text evidence="2">The sequence shown here is derived from an EMBL/GenBank/DDBJ whole genome shotgun (WGS) entry which is preliminary data.</text>
</comment>
<name>A0AAP2DDL3_9BACT</name>
<evidence type="ECO:0000313" key="3">
    <source>
        <dbReference type="Proteomes" id="UP001319180"/>
    </source>
</evidence>
<keyword evidence="3" id="KW-1185">Reference proteome</keyword>
<dbReference type="PROSITE" id="PS51352">
    <property type="entry name" value="THIOREDOXIN_2"/>
    <property type="match status" value="1"/>
</dbReference>
<dbReference type="Gene3D" id="3.40.30.10">
    <property type="entry name" value="Glutaredoxin"/>
    <property type="match status" value="1"/>
</dbReference>
<dbReference type="Pfam" id="PF00578">
    <property type="entry name" value="AhpC-TSA"/>
    <property type="match status" value="1"/>
</dbReference>
<dbReference type="PANTHER" id="PTHR42852">
    <property type="entry name" value="THIOL:DISULFIDE INTERCHANGE PROTEIN DSBE"/>
    <property type="match status" value="1"/>
</dbReference>
<dbReference type="SUPFAM" id="SSF52833">
    <property type="entry name" value="Thioredoxin-like"/>
    <property type="match status" value="1"/>
</dbReference>
<dbReference type="CDD" id="cd02966">
    <property type="entry name" value="TlpA_like_family"/>
    <property type="match status" value="1"/>
</dbReference>
<dbReference type="EMBL" id="JAHESC010000037">
    <property type="protein sequence ID" value="MBT1689231.1"/>
    <property type="molecule type" value="Genomic_DNA"/>
</dbReference>
<dbReference type="InterPro" id="IPR050553">
    <property type="entry name" value="Thioredoxin_ResA/DsbE_sf"/>
</dbReference>
<dbReference type="RefSeq" id="WP_254092454.1">
    <property type="nucleotide sequence ID" value="NZ_JAHESC010000037.1"/>
</dbReference>
<organism evidence="2 3">
    <name type="scientific">Dawidia soli</name>
    <dbReference type="NCBI Taxonomy" id="2782352"/>
    <lineage>
        <taxon>Bacteria</taxon>
        <taxon>Pseudomonadati</taxon>
        <taxon>Bacteroidota</taxon>
        <taxon>Cytophagia</taxon>
        <taxon>Cytophagales</taxon>
        <taxon>Chryseotaleaceae</taxon>
        <taxon>Dawidia</taxon>
    </lineage>
</organism>
<dbReference type="AlphaFoldDB" id="A0AAP2DDL3"/>
<dbReference type="InterPro" id="IPR013766">
    <property type="entry name" value="Thioredoxin_domain"/>
</dbReference>
<protein>
    <submittedName>
        <fullName evidence="2">TlpA family protein disulfide reductase</fullName>
    </submittedName>
</protein>
<dbReference type="InterPro" id="IPR036249">
    <property type="entry name" value="Thioredoxin-like_sf"/>
</dbReference>
<accession>A0AAP2DDL3</accession>
<dbReference type="GO" id="GO:0016209">
    <property type="term" value="F:antioxidant activity"/>
    <property type="evidence" value="ECO:0007669"/>
    <property type="project" value="InterPro"/>
</dbReference>
<proteinExistence type="predicted"/>
<dbReference type="GO" id="GO:0016491">
    <property type="term" value="F:oxidoreductase activity"/>
    <property type="evidence" value="ECO:0007669"/>
    <property type="project" value="InterPro"/>
</dbReference>
<sequence>MLRNLLVIFSVILIELIGAKPSCGQHIPTIGSPLPDFELSDVRDYSTHKISNESFKEKWLFLDFWFKGCSSCIKSLPKINRLQTEFKDEIVFMMVGKNDIRYNHGIEDLYDRLRAKQDLNIPHVFDSVLVKKWGIKAMPHVVIVDPTGVVYAITDGRDFTSEKIRDLLAGKKISFFSHDDLDSSKYTGDSTPIVKSELRKWSGGRQLIQDIPEYVNSLKDDQKKTMPLQVSMASLDMLYKMAYVGRFIWSRDSNDSIYYKFYPNPILEIADSSLFEYDFKFNVGKGTYDYSLIMPVSFITKERIMETMQTDLRNAFGYDVTVAVRNVEVWELVVSSEKLLKKSKSKGGQTIVSENFAGGFFAKNLPFRRLIEFITYYISDGEPPFFDATKLVHNIDIKLDVDMTNRHLIKSALHKYGLDLVKTRRPMQVLIIGDGKL</sequence>
<evidence type="ECO:0000313" key="2">
    <source>
        <dbReference type="EMBL" id="MBT1689231.1"/>
    </source>
</evidence>